<keyword evidence="2" id="KW-0812">Transmembrane</keyword>
<dbReference type="InterPro" id="IPR036719">
    <property type="entry name" value="Neuro-gated_channel_TM_sf"/>
</dbReference>
<dbReference type="GO" id="GO:0016020">
    <property type="term" value="C:membrane"/>
    <property type="evidence" value="ECO:0007669"/>
    <property type="project" value="InterPro"/>
</dbReference>
<organism evidence="3 4">
    <name type="scientific">Naegleria lovaniensis</name>
    <name type="common">Amoeba</name>
    <dbReference type="NCBI Taxonomy" id="51637"/>
    <lineage>
        <taxon>Eukaryota</taxon>
        <taxon>Discoba</taxon>
        <taxon>Heterolobosea</taxon>
        <taxon>Tetramitia</taxon>
        <taxon>Eutetramitia</taxon>
        <taxon>Vahlkampfiidae</taxon>
        <taxon>Naegleria</taxon>
    </lineage>
</organism>
<reference evidence="3 4" key="1">
    <citation type="journal article" date="2018" name="BMC Genomics">
        <title>The genome of Naegleria lovaniensis, the basis for a comparative approach to unravel pathogenicity factors of the human pathogenic amoeba N. fowleri.</title>
        <authorList>
            <person name="Liechti N."/>
            <person name="Schurch N."/>
            <person name="Bruggmann R."/>
            <person name="Wittwer M."/>
        </authorList>
    </citation>
    <scope>NUCLEOTIDE SEQUENCE [LARGE SCALE GENOMIC DNA]</scope>
    <source>
        <strain evidence="3 4">ATCC 30569</strain>
    </source>
</reference>
<comment type="caution">
    <text evidence="3">The sequence shown here is derived from an EMBL/GenBank/DDBJ whole genome shotgun (WGS) entry which is preliminary data.</text>
</comment>
<dbReference type="Proteomes" id="UP000816034">
    <property type="component" value="Unassembled WGS sequence"/>
</dbReference>
<proteinExistence type="predicted"/>
<keyword evidence="2" id="KW-1133">Transmembrane helix</keyword>
<keyword evidence="4" id="KW-1185">Reference proteome</keyword>
<feature type="region of interest" description="Disordered" evidence="1">
    <location>
        <begin position="143"/>
        <end position="199"/>
    </location>
</feature>
<feature type="region of interest" description="Disordered" evidence="1">
    <location>
        <begin position="1"/>
        <end position="34"/>
    </location>
</feature>
<gene>
    <name evidence="3" type="ORF">C9374_010978</name>
</gene>
<keyword evidence="2" id="KW-0472">Membrane</keyword>
<evidence type="ECO:0000313" key="4">
    <source>
        <dbReference type="Proteomes" id="UP000816034"/>
    </source>
</evidence>
<evidence type="ECO:0000313" key="3">
    <source>
        <dbReference type="EMBL" id="KAG2374141.1"/>
    </source>
</evidence>
<dbReference type="GeneID" id="68103432"/>
<dbReference type="RefSeq" id="XP_044543315.1">
    <property type="nucleotide sequence ID" value="XM_044686581.1"/>
</dbReference>
<dbReference type="SUPFAM" id="SSF90112">
    <property type="entry name" value="Neurotransmitter-gated ion-channel transmembrane pore"/>
    <property type="match status" value="1"/>
</dbReference>
<dbReference type="GO" id="GO:0006811">
    <property type="term" value="P:monoatomic ion transport"/>
    <property type="evidence" value="ECO:0007669"/>
    <property type="project" value="InterPro"/>
</dbReference>
<sequence>MSSSETQTTTTENTSTTQASTSSTSETTTPNPPINVDPLANLPEFLKKGTIGFILKPGSSLHPNFIKVLWTSIVALLVCLVFMYYVPSIAKYHVAILFLITMALSITLFIVIPMLRQMHEEDKQALRKKLLLRKKRKLLEEQEKRLQEQRQQEEQPSTTIEEEGSSSSANTSTTTPTTSTRASNATQEDENLNEKLKKD</sequence>
<evidence type="ECO:0000256" key="2">
    <source>
        <dbReference type="SAM" id="Phobius"/>
    </source>
</evidence>
<dbReference type="AlphaFoldDB" id="A0AA88GCT3"/>
<feature type="compositionally biased region" description="Low complexity" evidence="1">
    <location>
        <begin position="1"/>
        <end position="29"/>
    </location>
</feature>
<feature type="compositionally biased region" description="Low complexity" evidence="1">
    <location>
        <begin position="165"/>
        <end position="186"/>
    </location>
</feature>
<protein>
    <submittedName>
        <fullName evidence="3">Uncharacterized protein</fullName>
    </submittedName>
</protein>
<feature type="compositionally biased region" description="Basic and acidic residues" evidence="1">
    <location>
        <begin position="143"/>
        <end position="153"/>
    </location>
</feature>
<dbReference type="EMBL" id="PYSW02000047">
    <property type="protein sequence ID" value="KAG2374141.1"/>
    <property type="molecule type" value="Genomic_DNA"/>
</dbReference>
<accession>A0AA88GCT3</accession>
<evidence type="ECO:0000256" key="1">
    <source>
        <dbReference type="SAM" id="MobiDB-lite"/>
    </source>
</evidence>
<feature type="transmembrane region" description="Helical" evidence="2">
    <location>
        <begin position="92"/>
        <end position="115"/>
    </location>
</feature>
<feature type="transmembrane region" description="Helical" evidence="2">
    <location>
        <begin position="65"/>
        <end position="86"/>
    </location>
</feature>
<name>A0AA88GCT3_NAELO</name>